<comment type="caution">
    <text evidence="1">The sequence shown here is derived from an EMBL/GenBank/DDBJ whole genome shotgun (WGS) entry which is preliminary data.</text>
</comment>
<organism evidence="1 2">
    <name type="scientific">Camellia lanceoleosa</name>
    <dbReference type="NCBI Taxonomy" id="1840588"/>
    <lineage>
        <taxon>Eukaryota</taxon>
        <taxon>Viridiplantae</taxon>
        <taxon>Streptophyta</taxon>
        <taxon>Embryophyta</taxon>
        <taxon>Tracheophyta</taxon>
        <taxon>Spermatophyta</taxon>
        <taxon>Magnoliopsida</taxon>
        <taxon>eudicotyledons</taxon>
        <taxon>Gunneridae</taxon>
        <taxon>Pentapetalae</taxon>
        <taxon>asterids</taxon>
        <taxon>Ericales</taxon>
        <taxon>Theaceae</taxon>
        <taxon>Camellia</taxon>
    </lineage>
</organism>
<evidence type="ECO:0000313" key="2">
    <source>
        <dbReference type="Proteomes" id="UP001060215"/>
    </source>
</evidence>
<proteinExistence type="predicted"/>
<evidence type="ECO:0000313" key="1">
    <source>
        <dbReference type="EMBL" id="KAI7997163.1"/>
    </source>
</evidence>
<accession>A0ACC0G9H7</accession>
<dbReference type="Proteomes" id="UP001060215">
    <property type="component" value="Chromosome 10"/>
</dbReference>
<dbReference type="EMBL" id="CM045767">
    <property type="protein sequence ID" value="KAI7997163.1"/>
    <property type="molecule type" value="Genomic_DNA"/>
</dbReference>
<protein>
    <submittedName>
        <fullName evidence="1">UPF0481 protein</fullName>
    </submittedName>
</protein>
<reference evidence="1 2" key="1">
    <citation type="journal article" date="2022" name="Plant J.">
        <title>Chromosome-level genome of Camellia lanceoleosa provides a valuable resource for understanding genome evolution and self-incompatibility.</title>
        <authorList>
            <person name="Gong W."/>
            <person name="Xiao S."/>
            <person name="Wang L."/>
            <person name="Liao Z."/>
            <person name="Chang Y."/>
            <person name="Mo W."/>
            <person name="Hu G."/>
            <person name="Li W."/>
            <person name="Zhao G."/>
            <person name="Zhu H."/>
            <person name="Hu X."/>
            <person name="Ji K."/>
            <person name="Xiang X."/>
            <person name="Song Q."/>
            <person name="Yuan D."/>
            <person name="Jin S."/>
            <person name="Zhang L."/>
        </authorList>
    </citation>
    <scope>NUCLEOTIDE SEQUENCE [LARGE SCALE GENOMIC DNA]</scope>
    <source>
        <strain evidence="1">SQ_2022a</strain>
    </source>
</reference>
<sequence length="202" mass="23018">MITVLVKRVRGEAVAIYGPNSFYHWVLHNLWLVLSSICQGLQVSWDTIQAKQDTPIDSIDFNQPCTFGILKLPPMIIDDTTKYVLLNLAAYEACPDSVTDFGMTSYICFMDSLIDNAEDVKVLRSKGILLNFLGSDQQVADIFNEIATELVPSPHVYVEVKTRIQKHHRNSMKIWMAEWHHTYILGAFGLSLLSLLQFWLLL</sequence>
<name>A0ACC0G9H7_9ERIC</name>
<keyword evidence="2" id="KW-1185">Reference proteome</keyword>
<gene>
    <name evidence="1" type="ORF">LOK49_LG10G02756</name>
</gene>